<dbReference type="EMBL" id="FNAI01000002">
    <property type="protein sequence ID" value="SDD62093.1"/>
    <property type="molecule type" value="Genomic_DNA"/>
</dbReference>
<dbReference type="STRING" id="1391627.SAMN05216464_10293"/>
<dbReference type="PANTHER" id="PTHR43000">
    <property type="entry name" value="DTDP-D-GLUCOSE 4,6-DEHYDRATASE-RELATED"/>
    <property type="match status" value="1"/>
</dbReference>
<name>A0A1G6W8S8_9SPHI</name>
<accession>A0A1G6W8S8</accession>
<proteinExistence type="predicted"/>
<evidence type="ECO:0000313" key="3">
    <source>
        <dbReference type="Proteomes" id="UP000199072"/>
    </source>
</evidence>
<reference evidence="2 3" key="1">
    <citation type="submission" date="2016-10" db="EMBL/GenBank/DDBJ databases">
        <authorList>
            <person name="de Groot N.N."/>
        </authorList>
    </citation>
    <scope>NUCLEOTIDE SEQUENCE [LARGE SCALE GENOMIC DNA]</scope>
    <source>
        <strain evidence="2 3">47C3B</strain>
    </source>
</reference>
<dbReference type="AlphaFoldDB" id="A0A1G6W8S8"/>
<sequence>MKKILVTGGAGFIGSNLIAKLLSAGDTKVVCIDNFDDFYPKDIKEKNLLPFKANPNFEFIEGDIRNMADLDKATDVNVIVHLAAKAGVRPSIVNPILYQDVNVSGTQNLLEYAKKNNITQFVFASSSSVYGINENVPWTETETLMPISPYASTKLSGEMLGHVYSHLYNIRFIALRFFTVYGPGQRPDLAIHKFFKLILNGKPIPVFGNGETSRDYTFVDDTVSGIIGAINYSDTNFEIINLGNYKTVTLTGLIESIEKICDKKAIIDRFEEQPGDVPHTFADVDKAKRLLNYNPQTDLATGLLKFKEWLAV</sequence>
<dbReference type="InterPro" id="IPR036291">
    <property type="entry name" value="NAD(P)-bd_dom_sf"/>
</dbReference>
<feature type="domain" description="NAD(P)-binding" evidence="1">
    <location>
        <begin position="5"/>
        <end position="303"/>
    </location>
</feature>
<dbReference type="OrthoDB" id="9801785at2"/>
<dbReference type="Gene3D" id="3.40.50.720">
    <property type="entry name" value="NAD(P)-binding Rossmann-like Domain"/>
    <property type="match status" value="1"/>
</dbReference>
<dbReference type="Proteomes" id="UP000199072">
    <property type="component" value="Unassembled WGS sequence"/>
</dbReference>
<gene>
    <name evidence="2" type="ORF">SAMN05216464_10293</name>
</gene>
<organism evidence="2 3">
    <name type="scientific">Mucilaginibacter pineti</name>
    <dbReference type="NCBI Taxonomy" id="1391627"/>
    <lineage>
        <taxon>Bacteria</taxon>
        <taxon>Pseudomonadati</taxon>
        <taxon>Bacteroidota</taxon>
        <taxon>Sphingobacteriia</taxon>
        <taxon>Sphingobacteriales</taxon>
        <taxon>Sphingobacteriaceae</taxon>
        <taxon>Mucilaginibacter</taxon>
    </lineage>
</organism>
<dbReference type="Gene3D" id="3.90.25.10">
    <property type="entry name" value="UDP-galactose 4-epimerase, domain 1"/>
    <property type="match status" value="1"/>
</dbReference>
<keyword evidence="3" id="KW-1185">Reference proteome</keyword>
<dbReference type="Pfam" id="PF16363">
    <property type="entry name" value="GDP_Man_Dehyd"/>
    <property type="match status" value="1"/>
</dbReference>
<dbReference type="RefSeq" id="WP_091145391.1">
    <property type="nucleotide sequence ID" value="NZ_FNAI01000002.1"/>
</dbReference>
<protein>
    <submittedName>
        <fullName evidence="2">UDP-glucuronate 4-epimerase</fullName>
    </submittedName>
</protein>
<dbReference type="PRINTS" id="PR01713">
    <property type="entry name" value="NUCEPIMERASE"/>
</dbReference>
<evidence type="ECO:0000259" key="1">
    <source>
        <dbReference type="Pfam" id="PF16363"/>
    </source>
</evidence>
<evidence type="ECO:0000313" key="2">
    <source>
        <dbReference type="EMBL" id="SDD62093.1"/>
    </source>
</evidence>
<dbReference type="InterPro" id="IPR016040">
    <property type="entry name" value="NAD(P)-bd_dom"/>
</dbReference>
<dbReference type="SUPFAM" id="SSF51735">
    <property type="entry name" value="NAD(P)-binding Rossmann-fold domains"/>
    <property type="match status" value="1"/>
</dbReference>